<evidence type="ECO:0000256" key="3">
    <source>
        <dbReference type="ARBA" id="ARBA00022723"/>
    </source>
</evidence>
<evidence type="ECO:0000259" key="7">
    <source>
        <dbReference type="Pfam" id="PF01551"/>
    </source>
</evidence>
<dbReference type="GO" id="GO:0004222">
    <property type="term" value="F:metalloendopeptidase activity"/>
    <property type="evidence" value="ECO:0007669"/>
    <property type="project" value="TreeGrafter"/>
</dbReference>
<keyword evidence="10" id="KW-1185">Reference proteome</keyword>
<gene>
    <name evidence="9" type="ORF">E4L98_00700</name>
</gene>
<keyword evidence="5" id="KW-0862">Zinc</keyword>
<evidence type="ECO:0000313" key="9">
    <source>
        <dbReference type="EMBL" id="TFW31249.1"/>
    </source>
</evidence>
<comment type="caution">
    <text evidence="9">The sequence shown here is derived from an EMBL/GenBank/DDBJ whole genome shotgun (WGS) entry which is preliminary data.</text>
</comment>
<dbReference type="Proteomes" id="UP000297729">
    <property type="component" value="Unassembled WGS sequence"/>
</dbReference>
<dbReference type="InterPro" id="IPR050570">
    <property type="entry name" value="Cell_wall_metabolism_enzyme"/>
</dbReference>
<dbReference type="OrthoDB" id="9815245at2"/>
<protein>
    <submittedName>
        <fullName evidence="9">M23 family peptidase</fullName>
    </submittedName>
</protein>
<evidence type="ECO:0000256" key="6">
    <source>
        <dbReference type="ARBA" id="ARBA00023049"/>
    </source>
</evidence>
<dbReference type="Gene3D" id="3.10.450.350">
    <property type="match status" value="2"/>
</dbReference>
<evidence type="ECO:0000256" key="2">
    <source>
        <dbReference type="ARBA" id="ARBA00022670"/>
    </source>
</evidence>
<dbReference type="RefSeq" id="WP_135199645.1">
    <property type="nucleotide sequence ID" value="NZ_SPVG01000007.1"/>
</dbReference>
<dbReference type="InterPro" id="IPR016047">
    <property type="entry name" value="M23ase_b-sheet_dom"/>
</dbReference>
<dbReference type="PANTHER" id="PTHR21666:SF288">
    <property type="entry name" value="CELL DIVISION PROTEIN YTFB"/>
    <property type="match status" value="1"/>
</dbReference>
<feature type="domain" description="M23ase beta-sheet core" evidence="7">
    <location>
        <begin position="318"/>
        <end position="414"/>
    </location>
</feature>
<feature type="domain" description="DD-carboxypeptidase/endopeptidase Mpg-like N-terminal" evidence="8">
    <location>
        <begin position="83"/>
        <end position="140"/>
    </location>
</feature>
<keyword evidence="6" id="KW-0482">Metalloprotease</keyword>
<name>A0A4Y9SXU6_9BURK</name>
<accession>A0A4Y9SXU6</accession>
<evidence type="ECO:0000256" key="1">
    <source>
        <dbReference type="ARBA" id="ARBA00001947"/>
    </source>
</evidence>
<keyword evidence="3" id="KW-0479">Metal-binding</keyword>
<evidence type="ECO:0000259" key="8">
    <source>
        <dbReference type="Pfam" id="PF22310"/>
    </source>
</evidence>
<dbReference type="EMBL" id="SPVG01000007">
    <property type="protein sequence ID" value="TFW31249.1"/>
    <property type="molecule type" value="Genomic_DNA"/>
</dbReference>
<organism evidence="9 10">
    <name type="scientific">Duganella callida</name>
    <dbReference type="NCBI Taxonomy" id="2561932"/>
    <lineage>
        <taxon>Bacteria</taxon>
        <taxon>Pseudomonadati</taxon>
        <taxon>Pseudomonadota</taxon>
        <taxon>Betaproteobacteria</taxon>
        <taxon>Burkholderiales</taxon>
        <taxon>Oxalobacteraceae</taxon>
        <taxon>Telluria group</taxon>
        <taxon>Duganella</taxon>
    </lineage>
</organism>
<dbReference type="InterPro" id="IPR054512">
    <property type="entry name" value="NMB0315-like_N"/>
</dbReference>
<dbReference type="Pfam" id="PF22310">
    <property type="entry name" value="NMB0315_dom_I"/>
    <property type="match status" value="1"/>
</dbReference>
<dbReference type="GO" id="GO:0006508">
    <property type="term" value="P:proteolysis"/>
    <property type="evidence" value="ECO:0007669"/>
    <property type="project" value="UniProtKB-KW"/>
</dbReference>
<reference evidence="9 10" key="1">
    <citation type="submission" date="2019-03" db="EMBL/GenBank/DDBJ databases">
        <title>Draft Genome Sequence of Duganella callidus sp. nov., a Novel Duganella Species Isolated from Cultivated Soil.</title>
        <authorList>
            <person name="Raths R."/>
            <person name="Peta V."/>
            <person name="Bucking H."/>
        </authorList>
    </citation>
    <scope>NUCLEOTIDE SEQUENCE [LARGE SCALE GENOMIC DNA]</scope>
    <source>
        <strain evidence="9 10">DN04</strain>
    </source>
</reference>
<dbReference type="CDD" id="cd12797">
    <property type="entry name" value="M23_peptidase"/>
    <property type="match status" value="1"/>
</dbReference>
<dbReference type="GO" id="GO:0046872">
    <property type="term" value="F:metal ion binding"/>
    <property type="evidence" value="ECO:0007669"/>
    <property type="project" value="UniProtKB-KW"/>
</dbReference>
<proteinExistence type="predicted"/>
<keyword evidence="2" id="KW-0645">Protease</keyword>
<comment type="cofactor">
    <cofactor evidence="1">
        <name>Zn(2+)</name>
        <dbReference type="ChEBI" id="CHEBI:29105"/>
    </cofactor>
</comment>
<dbReference type="Gene3D" id="2.70.70.10">
    <property type="entry name" value="Glucose Permease (Domain IIA)"/>
    <property type="match status" value="1"/>
</dbReference>
<evidence type="ECO:0000256" key="5">
    <source>
        <dbReference type="ARBA" id="ARBA00022833"/>
    </source>
</evidence>
<dbReference type="SUPFAM" id="SSF51261">
    <property type="entry name" value="Duplicated hybrid motif"/>
    <property type="match status" value="1"/>
</dbReference>
<evidence type="ECO:0000313" key="10">
    <source>
        <dbReference type="Proteomes" id="UP000297729"/>
    </source>
</evidence>
<dbReference type="Pfam" id="PF01551">
    <property type="entry name" value="Peptidase_M23"/>
    <property type="match status" value="1"/>
</dbReference>
<keyword evidence="4" id="KW-0378">Hydrolase</keyword>
<sequence length="464" mass="50562">MNQIHKITSSRLFNLLGSTRKARIISASALFLAVCAFGAAGVAPLAPDASDLPVKTVQEAVVVPDLSAQINTLEQQSSNAQFIHEERIRAGDTLATLLTRLGVDDDAAETFIKKDKVAKGVMQLKAGKRVQAQTDEEGNLQWLRATVVDGKDDPVTNIKITRKGDSFVASAEPAKLERRVEMHARTITSTLYAATDSSEDGAKLPDTIVKQIIEMFSTNVDFRGDLKRGDSFNVVYETFWQDGEFVRAGRVLAGELTNRGTTYQSVWFEDPQSKQGGGYYSYDGKSLKKAFLKSPVEFSRISSGFSMRVHPISGQWKQHKGIDFPAPTGTPIRAAGDGVIDFAGTMNGYGNFVTIKHWSNYTTAYAHMSRFAPGLKKGSKVSQGDVIGYVGTTGWSTGAHLHYEFRVGGEAKDPSKMNVQAQAPLTAAEMSRFKVYSNDMMHRFALLRPAGSGGSTRVAQVAQK</sequence>
<dbReference type="PANTHER" id="PTHR21666">
    <property type="entry name" value="PEPTIDASE-RELATED"/>
    <property type="match status" value="1"/>
</dbReference>
<evidence type="ECO:0000256" key="4">
    <source>
        <dbReference type="ARBA" id="ARBA00022801"/>
    </source>
</evidence>
<dbReference type="InterPro" id="IPR011055">
    <property type="entry name" value="Dup_hybrid_motif"/>
</dbReference>
<dbReference type="AlphaFoldDB" id="A0A4Y9SXU6"/>